<sequence>MNPVKFLPAAVAAMLLGGCAAYENEPEAAYAASGERQCFFLSQVNGYNYVGNDQVRVSTGPGEDYLFETFGPCPDLAFAESLAFDQNGPGQICNGIDVDLIVPGAIGPQRCAVRMIRKLPD</sequence>
<proteinExistence type="predicted"/>
<evidence type="ECO:0000313" key="2">
    <source>
        <dbReference type="Proteomes" id="UP000522081"/>
    </source>
</evidence>
<dbReference type="Pfam" id="PF20101">
    <property type="entry name" value="DUF6491"/>
    <property type="match status" value="1"/>
</dbReference>
<dbReference type="PROSITE" id="PS51257">
    <property type="entry name" value="PROKAR_LIPOPROTEIN"/>
    <property type="match status" value="1"/>
</dbReference>
<dbReference type="EMBL" id="JACBZF010000004">
    <property type="protein sequence ID" value="NYH96018.1"/>
    <property type="molecule type" value="Genomic_DNA"/>
</dbReference>
<accession>A0A7Z0BV92</accession>
<dbReference type="AlphaFoldDB" id="A0A7Z0BV92"/>
<comment type="caution">
    <text evidence="1">The sequence shown here is derived from an EMBL/GenBank/DDBJ whole genome shotgun (WGS) entry which is preliminary data.</text>
</comment>
<evidence type="ECO:0000313" key="1">
    <source>
        <dbReference type="EMBL" id="NYH96018.1"/>
    </source>
</evidence>
<gene>
    <name evidence="1" type="ORF">FHS75_002350</name>
</gene>
<protein>
    <recommendedName>
        <fullName evidence="3">Lipoprotein</fullName>
    </recommendedName>
</protein>
<keyword evidence="2" id="KW-1185">Reference proteome</keyword>
<organism evidence="1 2">
    <name type="scientific">Novosphingobium marinum</name>
    <dbReference type="NCBI Taxonomy" id="1514948"/>
    <lineage>
        <taxon>Bacteria</taxon>
        <taxon>Pseudomonadati</taxon>
        <taxon>Pseudomonadota</taxon>
        <taxon>Alphaproteobacteria</taxon>
        <taxon>Sphingomonadales</taxon>
        <taxon>Sphingomonadaceae</taxon>
        <taxon>Novosphingobium</taxon>
    </lineage>
</organism>
<dbReference type="Proteomes" id="UP000522081">
    <property type="component" value="Unassembled WGS sequence"/>
</dbReference>
<dbReference type="InterPro" id="IPR045500">
    <property type="entry name" value="DUF6491"/>
</dbReference>
<evidence type="ECO:0008006" key="3">
    <source>
        <dbReference type="Google" id="ProtNLM"/>
    </source>
</evidence>
<dbReference type="RefSeq" id="WP_179407873.1">
    <property type="nucleotide sequence ID" value="NZ_BMGF01000004.1"/>
</dbReference>
<name>A0A7Z0BV92_9SPHN</name>
<reference evidence="1 2" key="1">
    <citation type="submission" date="2020-07" db="EMBL/GenBank/DDBJ databases">
        <title>Genomic Encyclopedia of Type Strains, Phase IV (KMG-IV): sequencing the most valuable type-strain genomes for metagenomic binning, comparative biology and taxonomic classification.</title>
        <authorList>
            <person name="Goeker M."/>
        </authorList>
    </citation>
    <scope>NUCLEOTIDE SEQUENCE [LARGE SCALE GENOMIC DNA]</scope>
    <source>
        <strain evidence="1 2">DSM 29043</strain>
    </source>
</reference>